<keyword evidence="2" id="KW-1185">Reference proteome</keyword>
<dbReference type="EMBL" id="CP012159">
    <property type="protein sequence ID" value="AKT42047.1"/>
    <property type="molecule type" value="Genomic_DNA"/>
</dbReference>
<reference evidence="1 2" key="1">
    <citation type="submission" date="2015-07" db="EMBL/GenBank/DDBJ databases">
        <title>Genome analysis of myxobacterium Chondromyces crocatus Cm c5 reveals a high potential for natural compound synthesis and the genetic basis for the loss of fruiting body formation.</title>
        <authorList>
            <person name="Zaburannyi N."/>
            <person name="Bunk B."/>
            <person name="Maier J."/>
            <person name="Overmann J."/>
            <person name="Mueller R."/>
        </authorList>
    </citation>
    <scope>NUCLEOTIDE SEQUENCE [LARGE SCALE GENOMIC DNA]</scope>
    <source>
        <strain evidence="1 2">Cm c5</strain>
    </source>
</reference>
<sequence length="341" mass="37712">MVRWSEVQKAADQLGFSSHGNKASGRIQGRRVSLELDGFDHHAQLFVRGWLSPPLDLGLSLLPRATARQQQGRLAFDELGLDRAFLLEGDEPARIRSLLTPPLREQLLALHRASYDLRLDDSGCTLSTRLSVGIGPAWIIEAATATAKTIHLIESARETLEPAAPLALHAPGLRTLAATHHLTFTTTPLAASRRADGRWTGIRSARTDRGRHHLIVRINLDPRHGLSPAARKEPRLDPLRSLLGGSAPRIVDDAFARRFHLTSPLQGRSLIASCDPFVREALLAVDDRVGTVLLDDHGIHVEQIEPAILPETLTWAFNTLLDVRQRLERKPLHSDVDSSYH</sequence>
<gene>
    <name evidence="1" type="ORF">CMC5_062700</name>
</gene>
<dbReference type="AlphaFoldDB" id="A0A0K1EN41"/>
<dbReference type="KEGG" id="ccro:CMC5_062700"/>
<dbReference type="OrthoDB" id="262374at2"/>
<organism evidence="1 2">
    <name type="scientific">Chondromyces crocatus</name>
    <dbReference type="NCBI Taxonomy" id="52"/>
    <lineage>
        <taxon>Bacteria</taxon>
        <taxon>Pseudomonadati</taxon>
        <taxon>Myxococcota</taxon>
        <taxon>Polyangia</taxon>
        <taxon>Polyangiales</taxon>
        <taxon>Polyangiaceae</taxon>
        <taxon>Chondromyces</taxon>
    </lineage>
</organism>
<evidence type="ECO:0000313" key="1">
    <source>
        <dbReference type="EMBL" id="AKT42047.1"/>
    </source>
</evidence>
<proteinExistence type="predicted"/>
<name>A0A0K1EN41_CHOCO</name>
<dbReference type="RefSeq" id="WP_050433731.1">
    <property type="nucleotide sequence ID" value="NZ_CP012159.1"/>
</dbReference>
<protein>
    <submittedName>
        <fullName evidence="1">Uncharacterized protein</fullName>
    </submittedName>
</protein>
<evidence type="ECO:0000313" key="2">
    <source>
        <dbReference type="Proteomes" id="UP000067626"/>
    </source>
</evidence>
<accession>A0A0K1EN41</accession>
<dbReference type="Proteomes" id="UP000067626">
    <property type="component" value="Chromosome"/>
</dbReference>